<proteinExistence type="predicted"/>
<comment type="caution">
    <text evidence="1">The sequence shown here is derived from an EMBL/GenBank/DDBJ whole genome shotgun (WGS) entry which is preliminary data.</text>
</comment>
<reference evidence="1" key="1">
    <citation type="journal article" date="2023" name="Science">
        <title>Genome structures resolve the early diversification of teleost fishes.</title>
        <authorList>
            <person name="Parey E."/>
            <person name="Louis A."/>
            <person name="Montfort J."/>
            <person name="Bouchez O."/>
            <person name="Roques C."/>
            <person name="Iampietro C."/>
            <person name="Lluch J."/>
            <person name="Castinel A."/>
            <person name="Donnadieu C."/>
            <person name="Desvignes T."/>
            <person name="Floi Bucao C."/>
            <person name="Jouanno E."/>
            <person name="Wen M."/>
            <person name="Mejri S."/>
            <person name="Dirks R."/>
            <person name="Jansen H."/>
            <person name="Henkel C."/>
            <person name="Chen W.J."/>
            <person name="Zahm M."/>
            <person name="Cabau C."/>
            <person name="Klopp C."/>
            <person name="Thompson A.W."/>
            <person name="Robinson-Rechavi M."/>
            <person name="Braasch I."/>
            <person name="Lecointre G."/>
            <person name="Bobe J."/>
            <person name="Postlethwait J.H."/>
            <person name="Berthelot C."/>
            <person name="Roest Crollius H."/>
            <person name="Guiguen Y."/>
        </authorList>
    </citation>
    <scope>NUCLEOTIDE SEQUENCE</scope>
    <source>
        <strain evidence="1">WJC10195</strain>
    </source>
</reference>
<gene>
    <name evidence="1" type="ORF">SKAU_G00072320</name>
</gene>
<evidence type="ECO:0000313" key="1">
    <source>
        <dbReference type="EMBL" id="KAJ8376652.1"/>
    </source>
</evidence>
<protein>
    <submittedName>
        <fullName evidence="1">Uncharacterized protein</fullName>
    </submittedName>
</protein>
<sequence length="144" mass="15828">MRADLDPRALGEAGPFCKAPPSAPLHRGGTRFLFLPWPGVSSFHHLNGFALPSEVCFRTRCTFLHPAELRTVHTSLLVLPDSLTHASLLPFREGQGAERRKLKLRLHRISAPLIAPSWDVSAFLGTQARGLAAAPARSHRQGRK</sequence>
<name>A0A9Q1JBV2_SYNKA</name>
<accession>A0A9Q1JBV2</accession>
<dbReference type="AlphaFoldDB" id="A0A9Q1JBV2"/>
<organism evidence="1 2">
    <name type="scientific">Synaphobranchus kaupii</name>
    <name type="common">Kaup's arrowtooth eel</name>
    <dbReference type="NCBI Taxonomy" id="118154"/>
    <lineage>
        <taxon>Eukaryota</taxon>
        <taxon>Metazoa</taxon>
        <taxon>Chordata</taxon>
        <taxon>Craniata</taxon>
        <taxon>Vertebrata</taxon>
        <taxon>Euteleostomi</taxon>
        <taxon>Actinopterygii</taxon>
        <taxon>Neopterygii</taxon>
        <taxon>Teleostei</taxon>
        <taxon>Anguilliformes</taxon>
        <taxon>Synaphobranchidae</taxon>
        <taxon>Synaphobranchus</taxon>
    </lineage>
</organism>
<dbReference type="Proteomes" id="UP001152622">
    <property type="component" value="Chromosome 2"/>
</dbReference>
<dbReference type="EMBL" id="JAINUF010000002">
    <property type="protein sequence ID" value="KAJ8376652.1"/>
    <property type="molecule type" value="Genomic_DNA"/>
</dbReference>
<keyword evidence="2" id="KW-1185">Reference proteome</keyword>
<evidence type="ECO:0000313" key="2">
    <source>
        <dbReference type="Proteomes" id="UP001152622"/>
    </source>
</evidence>